<keyword evidence="1" id="KW-0812">Transmembrane</keyword>
<feature type="transmembrane region" description="Helical" evidence="1">
    <location>
        <begin position="17"/>
        <end position="36"/>
    </location>
</feature>
<protein>
    <submittedName>
        <fullName evidence="2">Uncharacterized protein</fullName>
    </submittedName>
</protein>
<sequence length="79" mass="8774">MCIGATSTPSERVFSTAVTYVLAVVNICTCTVCLHVQLQKQDRFIADDLRHIDAFVNTDITFSKPLTQQMKLKLTGPND</sequence>
<evidence type="ECO:0000256" key="1">
    <source>
        <dbReference type="SAM" id="Phobius"/>
    </source>
</evidence>
<keyword evidence="1" id="KW-1133">Transmembrane helix</keyword>
<keyword evidence="1" id="KW-0472">Membrane</keyword>
<evidence type="ECO:0000313" key="3">
    <source>
        <dbReference type="Proteomes" id="UP000290572"/>
    </source>
</evidence>
<dbReference type="Proteomes" id="UP000290572">
    <property type="component" value="Unassembled WGS sequence"/>
</dbReference>
<comment type="caution">
    <text evidence="2">The sequence shown here is derived from an EMBL/GenBank/DDBJ whole genome shotgun (WGS) entry which is preliminary data.</text>
</comment>
<proteinExistence type="predicted"/>
<name>A0A498LHC6_LABRO</name>
<organism evidence="2 3">
    <name type="scientific">Labeo rohita</name>
    <name type="common">Indian major carp</name>
    <name type="synonym">Cyprinus rohita</name>
    <dbReference type="NCBI Taxonomy" id="84645"/>
    <lineage>
        <taxon>Eukaryota</taxon>
        <taxon>Metazoa</taxon>
        <taxon>Chordata</taxon>
        <taxon>Craniata</taxon>
        <taxon>Vertebrata</taxon>
        <taxon>Euteleostomi</taxon>
        <taxon>Actinopterygii</taxon>
        <taxon>Neopterygii</taxon>
        <taxon>Teleostei</taxon>
        <taxon>Ostariophysi</taxon>
        <taxon>Cypriniformes</taxon>
        <taxon>Cyprinidae</taxon>
        <taxon>Labeoninae</taxon>
        <taxon>Labeonini</taxon>
        <taxon>Labeo</taxon>
    </lineage>
</organism>
<reference evidence="2 3" key="1">
    <citation type="submission" date="2018-03" db="EMBL/GenBank/DDBJ databases">
        <title>Draft genome sequence of Rohu Carp (Labeo rohita).</title>
        <authorList>
            <person name="Das P."/>
            <person name="Kushwaha B."/>
            <person name="Joshi C.G."/>
            <person name="Kumar D."/>
            <person name="Nagpure N.S."/>
            <person name="Sahoo L."/>
            <person name="Das S.P."/>
            <person name="Bit A."/>
            <person name="Patnaik S."/>
            <person name="Meher P.K."/>
            <person name="Jayasankar P."/>
            <person name="Koringa P.G."/>
            <person name="Patel N.V."/>
            <person name="Hinsu A.T."/>
            <person name="Kumar R."/>
            <person name="Pandey M."/>
            <person name="Agarwal S."/>
            <person name="Srivastava S."/>
            <person name="Singh M."/>
            <person name="Iquebal M.A."/>
            <person name="Jaiswal S."/>
            <person name="Angadi U.B."/>
            <person name="Kumar N."/>
            <person name="Raza M."/>
            <person name="Shah T.M."/>
            <person name="Rai A."/>
            <person name="Jena J.K."/>
        </authorList>
    </citation>
    <scope>NUCLEOTIDE SEQUENCE [LARGE SCALE GENOMIC DNA]</scope>
    <source>
        <strain evidence="2">DASCIFA01</strain>
        <tissue evidence="2">Testis</tissue>
    </source>
</reference>
<accession>A0A498LHC6</accession>
<dbReference type="EMBL" id="QBIY01013342">
    <property type="protein sequence ID" value="RXN07718.1"/>
    <property type="molecule type" value="Genomic_DNA"/>
</dbReference>
<evidence type="ECO:0000313" key="2">
    <source>
        <dbReference type="EMBL" id="RXN07718.1"/>
    </source>
</evidence>
<gene>
    <name evidence="2" type="ORF">ROHU_035443</name>
</gene>
<dbReference type="AlphaFoldDB" id="A0A498LHC6"/>
<keyword evidence="3" id="KW-1185">Reference proteome</keyword>